<reference evidence="7" key="1">
    <citation type="submission" date="2024-03" db="EMBL/GenBank/DDBJ databases">
        <authorList>
            <consortium name="ELIXIR-Norway"/>
            <consortium name="Elixir Norway"/>
        </authorList>
    </citation>
    <scope>NUCLEOTIDE SEQUENCE</scope>
</reference>
<evidence type="ECO:0000256" key="1">
    <source>
        <dbReference type="ARBA" id="ARBA00004123"/>
    </source>
</evidence>
<keyword evidence="8" id="KW-1185">Reference proteome</keyword>
<keyword evidence="3" id="KW-0804">Transcription</keyword>
<evidence type="ECO:0000259" key="6">
    <source>
        <dbReference type="PROSITE" id="PS50888"/>
    </source>
</evidence>
<evidence type="ECO:0000256" key="5">
    <source>
        <dbReference type="SAM" id="MobiDB-lite"/>
    </source>
</evidence>
<evidence type="ECO:0000256" key="4">
    <source>
        <dbReference type="ARBA" id="ARBA00023242"/>
    </source>
</evidence>
<dbReference type="PANTHER" id="PTHR12565:SF184">
    <property type="entry name" value="BHLH TRANSCRIPTION FACTOR"/>
    <property type="match status" value="1"/>
</dbReference>
<dbReference type="Gene3D" id="4.10.280.10">
    <property type="entry name" value="Helix-loop-helix DNA-binding domain"/>
    <property type="match status" value="1"/>
</dbReference>
<feature type="region of interest" description="Disordered" evidence="5">
    <location>
        <begin position="1"/>
        <end position="28"/>
    </location>
</feature>
<evidence type="ECO:0000313" key="7">
    <source>
        <dbReference type="EMBL" id="CAK9874865.1"/>
    </source>
</evidence>
<dbReference type="SMART" id="SM00353">
    <property type="entry name" value="HLH"/>
    <property type="match status" value="1"/>
</dbReference>
<dbReference type="InterPro" id="IPR036638">
    <property type="entry name" value="HLH_DNA-bd_sf"/>
</dbReference>
<dbReference type="EMBL" id="OZ023705">
    <property type="protein sequence ID" value="CAK9874865.1"/>
    <property type="molecule type" value="Genomic_DNA"/>
</dbReference>
<dbReference type="SUPFAM" id="SSF47459">
    <property type="entry name" value="HLH, helix-loop-helix DNA-binding domain"/>
    <property type="match status" value="1"/>
</dbReference>
<dbReference type="InterPro" id="IPR024097">
    <property type="entry name" value="bHLH_ZIP_TF"/>
</dbReference>
<sequence>TKRRSRKEKEKKTKKKMRSNENHQTPAQDYIHVRARRGQATDSHSLAERVRREKISERMKFLQDLVPSCSKLTGRAVMLDETINYVQSLQHQVEFLSMKLAAVNPQLDFHLESLLHKEMVQPCASPPPILMNSDHIVPHEQHPFRPQHEVPFQLASACATDFRDLELAVSEANKIQISSAPLFACITSMDSHGEPLSQTSNIFNGDLRSVVQMGISADWDSLQNVIKVLQSLDKITTTSWQS</sequence>
<name>A0ABP1BH01_9BRYO</name>
<comment type="subcellular location">
    <subcellularLocation>
        <location evidence="1">Nucleus</location>
    </subcellularLocation>
</comment>
<protein>
    <recommendedName>
        <fullName evidence="6">BHLH domain-containing protein</fullName>
    </recommendedName>
</protein>
<evidence type="ECO:0000256" key="3">
    <source>
        <dbReference type="ARBA" id="ARBA00023163"/>
    </source>
</evidence>
<gene>
    <name evidence="7" type="ORF">CSSPJE1EN2_LOCUS17114</name>
</gene>
<feature type="domain" description="BHLH" evidence="6">
    <location>
        <begin position="39"/>
        <end position="89"/>
    </location>
</feature>
<keyword evidence="2" id="KW-0805">Transcription regulation</keyword>
<dbReference type="Proteomes" id="UP001497522">
    <property type="component" value="Chromosome 4"/>
</dbReference>
<evidence type="ECO:0000256" key="2">
    <source>
        <dbReference type="ARBA" id="ARBA00023015"/>
    </source>
</evidence>
<dbReference type="PANTHER" id="PTHR12565">
    <property type="entry name" value="STEROL REGULATORY ELEMENT-BINDING PROTEIN"/>
    <property type="match status" value="1"/>
</dbReference>
<keyword evidence="4" id="KW-0539">Nucleus</keyword>
<organism evidence="7 8">
    <name type="scientific">Sphagnum jensenii</name>
    <dbReference type="NCBI Taxonomy" id="128206"/>
    <lineage>
        <taxon>Eukaryota</taxon>
        <taxon>Viridiplantae</taxon>
        <taxon>Streptophyta</taxon>
        <taxon>Embryophyta</taxon>
        <taxon>Bryophyta</taxon>
        <taxon>Sphagnophytina</taxon>
        <taxon>Sphagnopsida</taxon>
        <taxon>Sphagnales</taxon>
        <taxon>Sphagnaceae</taxon>
        <taxon>Sphagnum</taxon>
    </lineage>
</organism>
<dbReference type="Pfam" id="PF00010">
    <property type="entry name" value="HLH"/>
    <property type="match status" value="1"/>
</dbReference>
<proteinExistence type="predicted"/>
<feature type="non-terminal residue" evidence="7">
    <location>
        <position position="1"/>
    </location>
</feature>
<dbReference type="CDD" id="cd18919">
    <property type="entry name" value="bHLH_AtBPE_like"/>
    <property type="match status" value="1"/>
</dbReference>
<dbReference type="InterPro" id="IPR011598">
    <property type="entry name" value="bHLH_dom"/>
</dbReference>
<evidence type="ECO:0000313" key="8">
    <source>
        <dbReference type="Proteomes" id="UP001497522"/>
    </source>
</evidence>
<dbReference type="PROSITE" id="PS50888">
    <property type="entry name" value="BHLH"/>
    <property type="match status" value="1"/>
</dbReference>
<accession>A0ABP1BH01</accession>